<protein>
    <recommendedName>
        <fullName evidence="9">60S acidic ribosomal protein P1</fullName>
    </recommendedName>
</protein>
<dbReference type="GO" id="GO:0030295">
    <property type="term" value="F:protein kinase activator activity"/>
    <property type="evidence" value="ECO:0007669"/>
    <property type="project" value="TreeGrafter"/>
</dbReference>
<evidence type="ECO:0000313" key="8">
    <source>
        <dbReference type="Proteomes" id="UP000230069"/>
    </source>
</evidence>
<feature type="region of interest" description="Disordered" evidence="6">
    <location>
        <begin position="88"/>
        <end position="119"/>
    </location>
</feature>
<dbReference type="Pfam" id="PF00428">
    <property type="entry name" value="Ribosomal_60s"/>
    <property type="match status" value="1"/>
</dbReference>
<comment type="similarity">
    <text evidence="2">Belongs to the eukaryotic ribosomal protein P1/P2 family.</text>
</comment>
<evidence type="ECO:0000256" key="4">
    <source>
        <dbReference type="ARBA" id="ARBA00022980"/>
    </source>
</evidence>
<evidence type="ECO:0000256" key="1">
    <source>
        <dbReference type="ARBA" id="ARBA00003362"/>
    </source>
</evidence>
<evidence type="ECO:0000256" key="3">
    <source>
        <dbReference type="ARBA" id="ARBA00011266"/>
    </source>
</evidence>
<dbReference type="GO" id="GO:0022625">
    <property type="term" value="C:cytosolic large ribosomal subunit"/>
    <property type="evidence" value="ECO:0007669"/>
    <property type="project" value="TreeGrafter"/>
</dbReference>
<evidence type="ECO:0000256" key="2">
    <source>
        <dbReference type="ARBA" id="ARBA00005436"/>
    </source>
</evidence>
<gene>
    <name evidence="7" type="ORF">AQUCO_03700278v1</name>
</gene>
<dbReference type="FunCoup" id="A0A2G5CVH6">
    <property type="interactions" value="988"/>
</dbReference>
<evidence type="ECO:0000313" key="7">
    <source>
        <dbReference type="EMBL" id="PIA34907.1"/>
    </source>
</evidence>
<keyword evidence="4" id="KW-0689">Ribosomal protein</keyword>
<keyword evidence="5" id="KW-0687">Ribonucleoprotein</keyword>
<dbReference type="EMBL" id="KZ305054">
    <property type="protein sequence ID" value="PIA34907.1"/>
    <property type="molecule type" value="Genomic_DNA"/>
</dbReference>
<evidence type="ECO:0000256" key="6">
    <source>
        <dbReference type="SAM" id="MobiDB-lite"/>
    </source>
</evidence>
<dbReference type="AlphaFoldDB" id="A0A2G5CVH6"/>
<dbReference type="CDD" id="cd05831">
    <property type="entry name" value="Ribosomal_P1"/>
    <property type="match status" value="1"/>
</dbReference>
<dbReference type="PANTHER" id="PTHR45696:SF37">
    <property type="entry name" value="60S ACIDIC RIBOSOMAL PROTEIN P1-LIKE"/>
    <property type="match status" value="1"/>
</dbReference>
<keyword evidence="8" id="KW-1185">Reference proteome</keyword>
<evidence type="ECO:0000256" key="5">
    <source>
        <dbReference type="ARBA" id="ARBA00023274"/>
    </source>
</evidence>
<dbReference type="FunFam" id="1.10.10.1410:FF:000001">
    <property type="entry name" value="60S acidic ribosomal protein P1"/>
    <property type="match status" value="1"/>
</dbReference>
<dbReference type="EMBL" id="KZ305054">
    <property type="protein sequence ID" value="PIA34908.1"/>
    <property type="molecule type" value="Genomic_DNA"/>
</dbReference>
<reference evidence="7 8" key="1">
    <citation type="submission" date="2017-09" db="EMBL/GenBank/DDBJ databases">
        <title>WGS assembly of Aquilegia coerulea Goldsmith.</title>
        <authorList>
            <person name="Hodges S."/>
            <person name="Kramer E."/>
            <person name="Nordborg M."/>
            <person name="Tomkins J."/>
            <person name="Borevitz J."/>
            <person name="Derieg N."/>
            <person name="Yan J."/>
            <person name="Mihaltcheva S."/>
            <person name="Hayes R.D."/>
            <person name="Rokhsar D."/>
        </authorList>
    </citation>
    <scope>NUCLEOTIDE SEQUENCE [LARGE SCALE GENOMIC DNA]</scope>
    <source>
        <strain evidence="8">cv. Goldsmith</strain>
    </source>
</reference>
<dbReference type="PANTHER" id="PTHR45696">
    <property type="entry name" value="60S ACIDIC RIBOSOMAL PROTEIN P1"/>
    <property type="match status" value="1"/>
</dbReference>
<organism evidence="7 8">
    <name type="scientific">Aquilegia coerulea</name>
    <name type="common">Rocky mountain columbine</name>
    <dbReference type="NCBI Taxonomy" id="218851"/>
    <lineage>
        <taxon>Eukaryota</taxon>
        <taxon>Viridiplantae</taxon>
        <taxon>Streptophyta</taxon>
        <taxon>Embryophyta</taxon>
        <taxon>Tracheophyta</taxon>
        <taxon>Spermatophyta</taxon>
        <taxon>Magnoliopsida</taxon>
        <taxon>Ranunculales</taxon>
        <taxon>Ranunculaceae</taxon>
        <taxon>Thalictroideae</taxon>
        <taxon>Aquilegia</taxon>
    </lineage>
</organism>
<proteinExistence type="inferred from homology"/>
<sequence>MSTVGELGCIYASLLLHDDGIEVTKENIATVVKAAKVEVDAYWPGIFAKLAKMGNLNDLMMNVGTGGGGGGAAVAVSASGGAAAPAAAAAPVAEEKKEEVEEESDEDIGIGLFGGDDDY</sequence>
<dbReference type="STRING" id="218851.A0A2G5CVH6"/>
<dbReference type="GO" id="GO:0006414">
    <property type="term" value="P:translational elongation"/>
    <property type="evidence" value="ECO:0007669"/>
    <property type="project" value="InterPro"/>
</dbReference>
<dbReference type="Gene3D" id="1.10.10.1410">
    <property type="match status" value="1"/>
</dbReference>
<name>A0A2G5CVH6_AQUCA</name>
<dbReference type="GO" id="GO:0003735">
    <property type="term" value="F:structural constituent of ribosome"/>
    <property type="evidence" value="ECO:0007669"/>
    <property type="project" value="InterPro"/>
</dbReference>
<dbReference type="HAMAP" id="MF_01478">
    <property type="entry name" value="Ribosomal_L12_arch"/>
    <property type="match status" value="1"/>
</dbReference>
<dbReference type="OrthoDB" id="2194681at2759"/>
<dbReference type="Proteomes" id="UP000230069">
    <property type="component" value="Unassembled WGS sequence"/>
</dbReference>
<dbReference type="InterPro" id="IPR038716">
    <property type="entry name" value="P1/P2_N_sf"/>
</dbReference>
<comment type="subunit">
    <text evidence="3">P1 and P2 exist as dimers at the large ribosomal subunit.</text>
</comment>
<dbReference type="InterPro" id="IPR027534">
    <property type="entry name" value="Ribosomal_P1/P2"/>
</dbReference>
<evidence type="ECO:0008006" key="9">
    <source>
        <dbReference type="Google" id="ProtNLM"/>
    </source>
</evidence>
<comment type="function">
    <text evidence="1">Plays an important role in the elongation step of protein synthesis.</text>
</comment>
<dbReference type="GO" id="GO:0043021">
    <property type="term" value="F:ribonucleoprotein complex binding"/>
    <property type="evidence" value="ECO:0007669"/>
    <property type="project" value="TreeGrafter"/>
</dbReference>
<dbReference type="GO" id="GO:0002181">
    <property type="term" value="P:cytoplasmic translation"/>
    <property type="evidence" value="ECO:0007669"/>
    <property type="project" value="TreeGrafter"/>
</dbReference>
<accession>A0A2G5CVH6</accession>